<sequence length="250" mass="28606">MQDYIAQDEISKEILNSAKLLQAVNVHALIIGSPGVGKKSLASYILPSSKIYNAKSLQQDIHDEIINIQDDAIIIDKIDEITNIDLLLNWINTNSIRIIAISHNDMLNQKLKDIFSINLEVPDLYKRDLDTKALIHKFSIEASQTLDMQMISSSKLITNTTNNTHSLRKSIYFSYLFETIGEEEILMFLEKYLGENLGEENAYKNLLYLFEVPLIKASTKKYKSQVQVAKHLGLNRITLRKKLETHKELL</sequence>
<protein>
    <submittedName>
        <fullName evidence="1">Fis family transcriptional regulator</fullName>
    </submittedName>
</protein>
<reference evidence="3 4" key="1">
    <citation type="submission" date="2019-10" db="EMBL/GenBank/DDBJ databases">
        <title>Poseidonibacter ostreae sp. nov., isolated from the gut of the Ostrea denselamellosa.</title>
        <authorList>
            <person name="Choi A."/>
        </authorList>
    </citation>
    <scope>NUCLEOTIDE SEQUENCE [LARGE SCALE GENOMIC DNA]</scope>
    <source>
        <strain evidence="1 4">SJOD-M-33</strain>
        <strain evidence="2 3">SJOD-M-5</strain>
    </source>
</reference>
<dbReference type="EMBL" id="WFKJ01000014">
    <property type="protein sequence ID" value="KAB7891661.1"/>
    <property type="molecule type" value="Genomic_DNA"/>
</dbReference>
<dbReference type="Proteomes" id="UP000461010">
    <property type="component" value="Unassembled WGS sequence"/>
</dbReference>
<proteinExistence type="predicted"/>
<dbReference type="Proteomes" id="UP000472839">
    <property type="component" value="Unassembled WGS sequence"/>
</dbReference>
<name>A0A6L4WW67_9BACT</name>
<dbReference type="SUPFAM" id="SSF46689">
    <property type="entry name" value="Homeodomain-like"/>
    <property type="match status" value="1"/>
</dbReference>
<organism evidence="1 4">
    <name type="scientific">Poseidonibacter ostreae</name>
    <dbReference type="NCBI Taxonomy" id="2654171"/>
    <lineage>
        <taxon>Bacteria</taxon>
        <taxon>Pseudomonadati</taxon>
        <taxon>Campylobacterota</taxon>
        <taxon>Epsilonproteobacteria</taxon>
        <taxon>Campylobacterales</taxon>
        <taxon>Arcobacteraceae</taxon>
        <taxon>Poseidonibacter</taxon>
    </lineage>
</organism>
<dbReference type="Gene3D" id="3.40.50.300">
    <property type="entry name" value="P-loop containing nucleotide triphosphate hydrolases"/>
    <property type="match status" value="1"/>
</dbReference>
<dbReference type="Gene3D" id="1.10.10.60">
    <property type="entry name" value="Homeodomain-like"/>
    <property type="match status" value="1"/>
</dbReference>
<dbReference type="EMBL" id="WFKK01000014">
    <property type="protein sequence ID" value="KAB7889385.1"/>
    <property type="molecule type" value="Genomic_DNA"/>
</dbReference>
<gene>
    <name evidence="2" type="ORF">GBG18_06175</name>
    <name evidence="1" type="ORF">GBG19_06270</name>
</gene>
<dbReference type="SUPFAM" id="SSF52540">
    <property type="entry name" value="P-loop containing nucleoside triphosphate hydrolases"/>
    <property type="match status" value="1"/>
</dbReference>
<dbReference type="RefSeq" id="WP_152189392.1">
    <property type="nucleotide sequence ID" value="NZ_WFKI01000015.1"/>
</dbReference>
<comment type="caution">
    <text evidence="1">The sequence shown here is derived from an EMBL/GenBank/DDBJ whole genome shotgun (WGS) entry which is preliminary data.</text>
</comment>
<keyword evidence="3" id="KW-1185">Reference proteome</keyword>
<evidence type="ECO:0000313" key="4">
    <source>
        <dbReference type="Proteomes" id="UP000472839"/>
    </source>
</evidence>
<evidence type="ECO:0000313" key="2">
    <source>
        <dbReference type="EMBL" id="KAB7891661.1"/>
    </source>
</evidence>
<evidence type="ECO:0000313" key="3">
    <source>
        <dbReference type="Proteomes" id="UP000461010"/>
    </source>
</evidence>
<dbReference type="InterPro" id="IPR027417">
    <property type="entry name" value="P-loop_NTPase"/>
</dbReference>
<dbReference type="InterPro" id="IPR009057">
    <property type="entry name" value="Homeodomain-like_sf"/>
</dbReference>
<accession>A0A6L4WW67</accession>
<evidence type="ECO:0000313" key="1">
    <source>
        <dbReference type="EMBL" id="KAB7889385.1"/>
    </source>
</evidence>
<dbReference type="AlphaFoldDB" id="A0A6L4WW67"/>